<feature type="region of interest" description="Disordered" evidence="1">
    <location>
        <begin position="48"/>
        <end position="79"/>
    </location>
</feature>
<dbReference type="InterPro" id="IPR050266">
    <property type="entry name" value="AB_hydrolase_sf"/>
</dbReference>
<dbReference type="InterPro" id="IPR029058">
    <property type="entry name" value="AB_hydrolase_fold"/>
</dbReference>
<dbReference type="GeneID" id="36552343"/>
<dbReference type="VEuPathDB" id="FungiDB:P170DRAFT_364478"/>
<dbReference type="SUPFAM" id="SSF53474">
    <property type="entry name" value="alpha/beta-Hydrolases"/>
    <property type="match status" value="1"/>
</dbReference>
<dbReference type="Pfam" id="PF00561">
    <property type="entry name" value="Abhydrolase_1"/>
    <property type="match status" value="1"/>
</dbReference>
<dbReference type="InterPro" id="IPR000073">
    <property type="entry name" value="AB_hydrolase_1"/>
</dbReference>
<dbReference type="PANTHER" id="PTHR43798:SF33">
    <property type="entry name" value="HYDROLASE, PUTATIVE (AFU_ORTHOLOGUE AFUA_2G14860)-RELATED"/>
    <property type="match status" value="1"/>
</dbReference>
<dbReference type="PRINTS" id="PR00111">
    <property type="entry name" value="ABHYDROLASE"/>
</dbReference>
<dbReference type="GO" id="GO:0046464">
    <property type="term" value="P:acylglycerol catabolic process"/>
    <property type="evidence" value="ECO:0007669"/>
    <property type="project" value="TreeGrafter"/>
</dbReference>
<dbReference type="AlphaFoldDB" id="A0A2I2FXU9"/>
<dbReference type="OrthoDB" id="408373at2759"/>
<dbReference type="GO" id="GO:0047372">
    <property type="term" value="F:monoacylglycerol lipase activity"/>
    <property type="evidence" value="ECO:0007669"/>
    <property type="project" value="TreeGrafter"/>
</dbReference>
<evidence type="ECO:0000259" key="2">
    <source>
        <dbReference type="Pfam" id="PF00561"/>
    </source>
</evidence>
<dbReference type="Proteomes" id="UP000234275">
    <property type="component" value="Unassembled WGS sequence"/>
</dbReference>
<protein>
    <submittedName>
        <fullName evidence="3">Alpha/beta-hydrolase</fullName>
    </submittedName>
</protein>
<feature type="domain" description="AB hydrolase-1" evidence="2">
    <location>
        <begin position="104"/>
        <end position="392"/>
    </location>
</feature>
<name>A0A2I2FXU9_9EURO</name>
<comment type="caution">
    <text evidence="3">The sequence shown here is derived from an EMBL/GenBank/DDBJ whole genome shotgun (WGS) entry which is preliminary data.</text>
</comment>
<evidence type="ECO:0000313" key="4">
    <source>
        <dbReference type="Proteomes" id="UP000234275"/>
    </source>
</evidence>
<dbReference type="PANTHER" id="PTHR43798">
    <property type="entry name" value="MONOACYLGLYCEROL LIPASE"/>
    <property type="match status" value="1"/>
</dbReference>
<dbReference type="Gene3D" id="3.40.50.1820">
    <property type="entry name" value="alpha/beta hydrolase"/>
    <property type="match status" value="1"/>
</dbReference>
<dbReference type="STRING" id="1392250.A0A2I2FXU9"/>
<gene>
    <name evidence="3" type="ORF">P170DRAFT_364478</name>
</gene>
<proteinExistence type="predicted"/>
<dbReference type="EMBL" id="MSFO01000007">
    <property type="protein sequence ID" value="PLB45442.1"/>
    <property type="molecule type" value="Genomic_DNA"/>
</dbReference>
<dbReference type="GO" id="GO:0016020">
    <property type="term" value="C:membrane"/>
    <property type="evidence" value="ECO:0007669"/>
    <property type="project" value="TreeGrafter"/>
</dbReference>
<organism evidence="3 4">
    <name type="scientific">Aspergillus steynii IBT 23096</name>
    <dbReference type="NCBI Taxonomy" id="1392250"/>
    <lineage>
        <taxon>Eukaryota</taxon>
        <taxon>Fungi</taxon>
        <taxon>Dikarya</taxon>
        <taxon>Ascomycota</taxon>
        <taxon>Pezizomycotina</taxon>
        <taxon>Eurotiomycetes</taxon>
        <taxon>Eurotiomycetidae</taxon>
        <taxon>Eurotiales</taxon>
        <taxon>Aspergillaceae</taxon>
        <taxon>Aspergillus</taxon>
        <taxon>Aspergillus subgen. Circumdati</taxon>
    </lineage>
</organism>
<keyword evidence="3" id="KW-0378">Hydrolase</keyword>
<evidence type="ECO:0000256" key="1">
    <source>
        <dbReference type="SAM" id="MobiDB-lite"/>
    </source>
</evidence>
<keyword evidence="4" id="KW-1185">Reference proteome</keyword>
<dbReference type="RefSeq" id="XP_024700744.1">
    <property type="nucleotide sequence ID" value="XM_024844643.1"/>
</dbReference>
<evidence type="ECO:0000313" key="3">
    <source>
        <dbReference type="EMBL" id="PLB45442.1"/>
    </source>
</evidence>
<reference evidence="3 4" key="1">
    <citation type="submission" date="2016-12" db="EMBL/GenBank/DDBJ databases">
        <title>The genomes of Aspergillus section Nigri reveals drivers in fungal speciation.</title>
        <authorList>
            <consortium name="DOE Joint Genome Institute"/>
            <person name="Vesth T.C."/>
            <person name="Nybo J."/>
            <person name="Theobald S."/>
            <person name="Brandl J."/>
            <person name="Frisvad J.C."/>
            <person name="Nielsen K.F."/>
            <person name="Lyhne E.K."/>
            <person name="Kogle M.E."/>
            <person name="Kuo A."/>
            <person name="Riley R."/>
            <person name="Clum A."/>
            <person name="Nolan M."/>
            <person name="Lipzen A."/>
            <person name="Salamov A."/>
            <person name="Henrissat B."/>
            <person name="Wiebenga A."/>
            <person name="De Vries R.P."/>
            <person name="Grigoriev I.V."/>
            <person name="Mortensen U.H."/>
            <person name="Andersen M.R."/>
            <person name="Baker S.E."/>
        </authorList>
    </citation>
    <scope>NUCLEOTIDE SEQUENCE [LARGE SCALE GENOMIC DNA]</scope>
    <source>
        <strain evidence="3 4">IBT 23096</strain>
    </source>
</reference>
<accession>A0A2I2FXU9</accession>
<sequence length="410" mass="44476">MAWYSQTVDFLSDSLANHRSQLPLVAATGASLTLGLALRSFLSDDHPGSTVLPSPRASVLASKSPERNRELPLPPDVLPGARDVPTPYGSVRVYEWGPIDGPKVLFVHGITTPCIALGGVAHALVDRGCRVMLFDLFGRGYSDCPSDIPQDDRLFATQIFLALSSSPISWTGAGSGKFCLAGYSLGGGIAAAFASFFPQLLSSLVLLAPSGLLRDSQISFQSRLLYSRGLVPERVLGFLVGRRLRAGPLVTPKPKQDKKLTAADALTEELPSQGGEEVQLLSRAYPHVNVPAAVQWQVNQHSGFVHAFMSSMRFGPILQQRQIGSWQRLGRYLSSQRELPPQDQSSNGLSTNKVLIMCGEHDSIIVKDELIPDATSALQGNVEFQCFNAGHEFPSTKYEEVAQSIWELLH</sequence>